<proteinExistence type="predicted"/>
<protein>
    <recommendedName>
        <fullName evidence="3">GRAM domain-containing protein</fullName>
    </recommendedName>
</protein>
<keyword evidence="5" id="KW-1185">Reference proteome</keyword>
<reference evidence="4 5" key="1">
    <citation type="submission" date="2020-08" db="EMBL/GenBank/DDBJ databases">
        <title>Aphidius gifuensis genome sequencing and assembly.</title>
        <authorList>
            <person name="Du Z."/>
        </authorList>
    </citation>
    <scope>NUCLEOTIDE SEQUENCE [LARGE SCALE GENOMIC DNA]</scope>
    <source>
        <strain evidence="4">YNYX2018</strain>
        <tissue evidence="4">Adults</tissue>
    </source>
</reference>
<dbReference type="GO" id="GO:0005789">
    <property type="term" value="C:endoplasmic reticulum membrane"/>
    <property type="evidence" value="ECO:0007669"/>
    <property type="project" value="TreeGrafter"/>
</dbReference>
<dbReference type="PANTHER" id="PTHR23319">
    <property type="entry name" value="GRAM DOMAIN CONTAINING 1B, ISOFORM E"/>
    <property type="match status" value="1"/>
</dbReference>
<dbReference type="GO" id="GO:0005886">
    <property type="term" value="C:plasma membrane"/>
    <property type="evidence" value="ECO:0007669"/>
    <property type="project" value="TreeGrafter"/>
</dbReference>
<accession>A0A834Y6F4</accession>
<name>A0A834Y6F4_APHGI</name>
<evidence type="ECO:0000256" key="2">
    <source>
        <dbReference type="SAM" id="Phobius"/>
    </source>
</evidence>
<dbReference type="InterPro" id="IPR051482">
    <property type="entry name" value="Cholesterol_transport"/>
</dbReference>
<evidence type="ECO:0000313" key="5">
    <source>
        <dbReference type="Proteomes" id="UP000639338"/>
    </source>
</evidence>
<keyword evidence="2" id="KW-1133">Transmembrane helix</keyword>
<dbReference type="GO" id="GO:0032934">
    <property type="term" value="F:sterol binding"/>
    <property type="evidence" value="ECO:0007669"/>
    <property type="project" value="TreeGrafter"/>
</dbReference>
<feature type="compositionally biased region" description="Low complexity" evidence="1">
    <location>
        <begin position="92"/>
        <end position="108"/>
    </location>
</feature>
<gene>
    <name evidence="4" type="ORF">HCN44_009507</name>
</gene>
<dbReference type="GO" id="GO:0120015">
    <property type="term" value="F:sterol transfer activity"/>
    <property type="evidence" value="ECO:0007669"/>
    <property type="project" value="TreeGrafter"/>
</dbReference>
<keyword evidence="2" id="KW-0472">Membrane</keyword>
<dbReference type="Proteomes" id="UP000639338">
    <property type="component" value="Unassembled WGS sequence"/>
</dbReference>
<feature type="compositionally biased region" description="Polar residues" evidence="1">
    <location>
        <begin position="44"/>
        <end position="58"/>
    </location>
</feature>
<dbReference type="GO" id="GO:0140268">
    <property type="term" value="C:endoplasmic reticulum-plasma membrane contact site"/>
    <property type="evidence" value="ECO:0007669"/>
    <property type="project" value="TreeGrafter"/>
</dbReference>
<dbReference type="CDD" id="cd13220">
    <property type="entry name" value="PH-GRAM_GRAMDC"/>
    <property type="match status" value="1"/>
</dbReference>
<evidence type="ECO:0000259" key="3">
    <source>
        <dbReference type="SMART" id="SM00568"/>
    </source>
</evidence>
<sequence length="411" mass="46977">MFCLLQGFQTHNTSKRLFKRSVGGIHSSPRKSIEFDLENHNEYQHSQSNLKSKQNQTSFDHEVSRQSTNSAQLKPHTTSTPIKTSNKKSTMSVNDSSVILSSSNPSNSRQKKFYRHFTEISSNELIIDYYNCALDGDILRQGHLYITKNYFAFYSNLFGNITKILLPITLIKNITKEKIIKIFSNTITITTENNDKYIFCSLLSRDSTFKLMMQVWNKKNEEKANLLIFKEPEFLHHDDNNLATDNEKFDSSLNTQNNDNNLSTTAIVYADLDGSSSSLKNYNLNSTTNINENIEKSSTTGIFEFLKKHKLKSTTLITILIALLVALYISAAFMMLRIDKLHTVYINHPLMSQNKLTHDHLIDYLNTNLDQIVKVRESLQLLSDEFLSMSQKFNDASQTSDQTGKPIDSSS</sequence>
<organism evidence="4 5">
    <name type="scientific">Aphidius gifuensis</name>
    <name type="common">Parasitoid wasp</name>
    <dbReference type="NCBI Taxonomy" id="684658"/>
    <lineage>
        <taxon>Eukaryota</taxon>
        <taxon>Metazoa</taxon>
        <taxon>Ecdysozoa</taxon>
        <taxon>Arthropoda</taxon>
        <taxon>Hexapoda</taxon>
        <taxon>Insecta</taxon>
        <taxon>Pterygota</taxon>
        <taxon>Neoptera</taxon>
        <taxon>Endopterygota</taxon>
        <taxon>Hymenoptera</taxon>
        <taxon>Apocrita</taxon>
        <taxon>Ichneumonoidea</taxon>
        <taxon>Braconidae</taxon>
        <taxon>Aphidiinae</taxon>
        <taxon>Aphidius</taxon>
    </lineage>
</organism>
<dbReference type="InterPro" id="IPR004182">
    <property type="entry name" value="GRAM"/>
</dbReference>
<dbReference type="Pfam" id="PF02893">
    <property type="entry name" value="GRAM"/>
    <property type="match status" value="1"/>
</dbReference>
<keyword evidence="2" id="KW-0812">Transmembrane</keyword>
<comment type="caution">
    <text evidence="4">The sequence shown here is derived from an EMBL/GenBank/DDBJ whole genome shotgun (WGS) entry which is preliminary data.</text>
</comment>
<dbReference type="PANTHER" id="PTHR23319:SF13">
    <property type="entry name" value="GRAM DOMAIN-CONTAINING PROTEIN"/>
    <property type="match status" value="1"/>
</dbReference>
<dbReference type="EMBL" id="JACMRX010000001">
    <property type="protein sequence ID" value="KAF7998109.1"/>
    <property type="molecule type" value="Genomic_DNA"/>
</dbReference>
<dbReference type="OrthoDB" id="74360at2759"/>
<feature type="domain" description="GRAM" evidence="3">
    <location>
        <begin position="111"/>
        <end position="178"/>
    </location>
</feature>
<feature type="transmembrane region" description="Helical" evidence="2">
    <location>
        <begin position="316"/>
        <end position="336"/>
    </location>
</feature>
<dbReference type="Gene3D" id="2.30.29.30">
    <property type="entry name" value="Pleckstrin-homology domain (PH domain)/Phosphotyrosine-binding domain (PTB)"/>
    <property type="match status" value="1"/>
</dbReference>
<evidence type="ECO:0000313" key="4">
    <source>
        <dbReference type="EMBL" id="KAF7998109.1"/>
    </source>
</evidence>
<dbReference type="SMART" id="SM00568">
    <property type="entry name" value="GRAM"/>
    <property type="match status" value="1"/>
</dbReference>
<dbReference type="AlphaFoldDB" id="A0A834Y6F4"/>
<evidence type="ECO:0000256" key="1">
    <source>
        <dbReference type="SAM" id="MobiDB-lite"/>
    </source>
</evidence>
<dbReference type="GO" id="GO:0032366">
    <property type="term" value="P:intracellular sterol transport"/>
    <property type="evidence" value="ECO:0007669"/>
    <property type="project" value="TreeGrafter"/>
</dbReference>
<feature type="region of interest" description="Disordered" evidence="1">
    <location>
        <begin position="44"/>
        <end position="109"/>
    </location>
</feature>
<dbReference type="InterPro" id="IPR011993">
    <property type="entry name" value="PH-like_dom_sf"/>
</dbReference>
<feature type="compositionally biased region" description="Polar residues" evidence="1">
    <location>
        <begin position="65"/>
        <end position="91"/>
    </location>
</feature>